<dbReference type="Gene3D" id="2.30.42.10">
    <property type="match status" value="1"/>
</dbReference>
<feature type="domain" description="Nas2 N-terminal" evidence="3">
    <location>
        <begin position="18"/>
        <end position="99"/>
    </location>
</feature>
<keyword evidence="1" id="KW-0143">Chaperone</keyword>
<dbReference type="GO" id="GO:0070682">
    <property type="term" value="P:proteasome regulatory particle assembly"/>
    <property type="evidence" value="ECO:0007669"/>
    <property type="project" value="InterPro"/>
</dbReference>
<dbReference type="InterPro" id="IPR040815">
    <property type="entry name" value="Nas2_N"/>
</dbReference>
<dbReference type="SUPFAM" id="SSF50156">
    <property type="entry name" value="PDZ domain-like"/>
    <property type="match status" value="1"/>
</dbReference>
<evidence type="ECO:0000313" key="4">
    <source>
        <dbReference type="EMBL" id="CAD9682107.1"/>
    </source>
</evidence>
<dbReference type="GO" id="GO:0005737">
    <property type="term" value="C:cytoplasm"/>
    <property type="evidence" value="ECO:0007669"/>
    <property type="project" value="TreeGrafter"/>
</dbReference>
<dbReference type="EMBL" id="HBHK01012012">
    <property type="protein sequence ID" value="CAD9682107.1"/>
    <property type="molecule type" value="Transcribed_RNA"/>
</dbReference>
<organism evidence="4">
    <name type="scientific">Mucochytrium quahogii</name>
    <dbReference type="NCBI Taxonomy" id="96639"/>
    <lineage>
        <taxon>Eukaryota</taxon>
        <taxon>Sar</taxon>
        <taxon>Stramenopiles</taxon>
        <taxon>Bigyra</taxon>
        <taxon>Labyrinthulomycetes</taxon>
        <taxon>Thraustochytrida</taxon>
        <taxon>Thraustochytriidae</taxon>
        <taxon>Mucochytrium</taxon>
    </lineage>
</organism>
<proteinExistence type="predicted"/>
<gene>
    <name evidence="4" type="ORF">QSP1433_LOCUS7562</name>
</gene>
<dbReference type="PANTHER" id="PTHR12651:SF1">
    <property type="entry name" value="26S PROTEASOME NON-ATPASE REGULATORY SUBUNIT 9"/>
    <property type="match status" value="1"/>
</dbReference>
<evidence type="ECO:0000259" key="3">
    <source>
        <dbReference type="Pfam" id="PF18265"/>
    </source>
</evidence>
<protein>
    <recommendedName>
        <fullName evidence="3">Nas2 N-terminal domain-containing protein</fullName>
    </recommendedName>
</protein>
<sequence>MRVMEFSDRASVRSHLLKIEDKKKRNEEEATMLLEVLNSPGPNGSPPIGLQGGLVDEQGFPRGDVDVYKIRTQRNRLACLRTDRKELEKEITELLHVLHGMKDDTPPQGGGEVNGFKEESVQSNVVETAVDMGTQSLVYDLVPLALVNQVFDSSPAQEAGLMENDRILQFGSVKYSAGSTLERPKLADFAAETSAHFGQPIQVVVLRGTNRISLSLTPKQWQGTGALGCHLMPL</sequence>
<dbReference type="FunFam" id="2.30.42.10:FF:000107">
    <property type="entry name" value="26S proteasome non-ATPase regulatory subunit 9"/>
    <property type="match status" value="1"/>
</dbReference>
<dbReference type="Gene3D" id="6.10.140.1710">
    <property type="match status" value="1"/>
</dbReference>
<evidence type="ECO:0000256" key="2">
    <source>
        <dbReference type="SAM" id="Coils"/>
    </source>
</evidence>
<dbReference type="InterPro" id="IPR036034">
    <property type="entry name" value="PDZ_sf"/>
</dbReference>
<dbReference type="Pfam" id="PF18265">
    <property type="entry name" value="Nas2_N"/>
    <property type="match status" value="1"/>
</dbReference>
<dbReference type="PANTHER" id="PTHR12651">
    <property type="entry name" value="26S PROTEASOME NON-ATPASE REGULATORY SUBUNIT 9"/>
    <property type="match status" value="1"/>
</dbReference>
<dbReference type="AlphaFoldDB" id="A0A7S2RVR4"/>
<dbReference type="InterPro" id="IPR035269">
    <property type="entry name" value="PSMD9"/>
</dbReference>
<evidence type="ECO:0000256" key="1">
    <source>
        <dbReference type="ARBA" id="ARBA00023186"/>
    </source>
</evidence>
<feature type="coiled-coil region" evidence="2">
    <location>
        <begin position="70"/>
        <end position="104"/>
    </location>
</feature>
<reference evidence="4" key="1">
    <citation type="submission" date="2021-01" db="EMBL/GenBank/DDBJ databases">
        <authorList>
            <person name="Corre E."/>
            <person name="Pelletier E."/>
            <person name="Niang G."/>
            <person name="Scheremetjew M."/>
            <person name="Finn R."/>
            <person name="Kale V."/>
            <person name="Holt S."/>
            <person name="Cochrane G."/>
            <person name="Meng A."/>
            <person name="Brown T."/>
            <person name="Cohen L."/>
        </authorList>
    </citation>
    <scope>NUCLEOTIDE SEQUENCE</scope>
    <source>
        <strain evidence="4">NY070348D</strain>
    </source>
</reference>
<name>A0A7S2RVR4_9STRA</name>
<dbReference type="GO" id="GO:0005634">
    <property type="term" value="C:nucleus"/>
    <property type="evidence" value="ECO:0007669"/>
    <property type="project" value="TreeGrafter"/>
</dbReference>
<keyword evidence="2" id="KW-0175">Coiled coil</keyword>
<accession>A0A7S2RVR4</accession>